<dbReference type="Pfam" id="PF00581">
    <property type="entry name" value="Rhodanese"/>
    <property type="match status" value="1"/>
</dbReference>
<proteinExistence type="predicted"/>
<reference evidence="2 3" key="1">
    <citation type="submission" date="2019-09" db="EMBL/GenBank/DDBJ databases">
        <title>Draft genome sequence of Bacillus sp. JC-7.</title>
        <authorList>
            <person name="Tanaka N."/>
            <person name="Shiwa Y."/>
            <person name="Fujita N."/>
            <person name="Tanasupawat S."/>
        </authorList>
    </citation>
    <scope>NUCLEOTIDE SEQUENCE [LARGE SCALE GENOMIC DNA]</scope>
    <source>
        <strain evidence="2 3">JC-7</strain>
    </source>
</reference>
<dbReference type="PANTHER" id="PTHR43031:SF17">
    <property type="entry name" value="SULFURTRANSFERASE YTWF-RELATED"/>
    <property type="match status" value="1"/>
</dbReference>
<dbReference type="CDD" id="cd00158">
    <property type="entry name" value="RHOD"/>
    <property type="match status" value="1"/>
</dbReference>
<dbReference type="EMBL" id="BKZQ01000042">
    <property type="protein sequence ID" value="GER71271.1"/>
    <property type="molecule type" value="Genomic_DNA"/>
</dbReference>
<protein>
    <submittedName>
        <fullName evidence="2">Rhodanese-like domain-containing protein</fullName>
    </submittedName>
</protein>
<comment type="caution">
    <text evidence="2">The sequence shown here is derived from an EMBL/GenBank/DDBJ whole genome shotgun (WGS) entry which is preliminary data.</text>
</comment>
<feature type="domain" description="Rhodanese" evidence="1">
    <location>
        <begin position="15"/>
        <end position="98"/>
    </location>
</feature>
<gene>
    <name evidence="2" type="ORF">BpJC7_25740</name>
</gene>
<accession>A0A5J4JHS8</accession>
<dbReference type="InterPro" id="IPR050229">
    <property type="entry name" value="GlpE_sulfurtransferase"/>
</dbReference>
<dbReference type="Proteomes" id="UP000391919">
    <property type="component" value="Unassembled WGS sequence"/>
</dbReference>
<evidence type="ECO:0000313" key="3">
    <source>
        <dbReference type="Proteomes" id="UP000391919"/>
    </source>
</evidence>
<dbReference type="SMART" id="SM00450">
    <property type="entry name" value="RHOD"/>
    <property type="match status" value="1"/>
</dbReference>
<organism evidence="2 3">
    <name type="scientific">Weizmannia acidilactici</name>
    <dbReference type="NCBI Taxonomy" id="2607726"/>
    <lineage>
        <taxon>Bacteria</taxon>
        <taxon>Bacillati</taxon>
        <taxon>Bacillota</taxon>
        <taxon>Bacilli</taxon>
        <taxon>Bacillales</taxon>
        <taxon>Bacillaceae</taxon>
        <taxon>Heyndrickxia</taxon>
    </lineage>
</organism>
<dbReference type="InterPro" id="IPR001763">
    <property type="entry name" value="Rhodanese-like_dom"/>
</dbReference>
<name>A0A5J4JHS8_9BACI</name>
<dbReference type="InterPro" id="IPR036873">
    <property type="entry name" value="Rhodanese-like_dom_sf"/>
</dbReference>
<dbReference type="Gene3D" id="3.40.250.10">
    <property type="entry name" value="Rhodanese-like domain"/>
    <property type="match status" value="1"/>
</dbReference>
<dbReference type="RefSeq" id="WP_151681580.1">
    <property type="nucleotide sequence ID" value="NZ_BKZQ01000042.1"/>
</dbReference>
<dbReference type="AlphaFoldDB" id="A0A5J4JHS8"/>
<evidence type="ECO:0000259" key="1">
    <source>
        <dbReference type="PROSITE" id="PS50206"/>
    </source>
</evidence>
<dbReference type="PANTHER" id="PTHR43031">
    <property type="entry name" value="FAD-DEPENDENT OXIDOREDUCTASE"/>
    <property type="match status" value="1"/>
</dbReference>
<dbReference type="SUPFAM" id="SSF52821">
    <property type="entry name" value="Rhodanese/Cell cycle control phosphatase"/>
    <property type="match status" value="1"/>
</dbReference>
<dbReference type="PROSITE" id="PS50206">
    <property type="entry name" value="RHODANESE_3"/>
    <property type="match status" value="1"/>
</dbReference>
<keyword evidence="3" id="KW-1185">Reference proteome</keyword>
<evidence type="ECO:0000313" key="2">
    <source>
        <dbReference type="EMBL" id="GER71271.1"/>
    </source>
</evidence>
<sequence length="98" mass="11046">MKQISTQEVEEKRKKGEKLHIIDVRETDEVAEGKIPGAVNIPLGLLEFRLQDLDRSKNYIVVCHSGGRSYMACQFLESRGFDVTNLSGGMMSWTGEIE</sequence>